<dbReference type="Proteomes" id="UP001266305">
    <property type="component" value="Unassembled WGS sequence"/>
</dbReference>
<comment type="caution">
    <text evidence="1">The sequence shown here is derived from an EMBL/GenBank/DDBJ whole genome shotgun (WGS) entry which is preliminary data.</text>
</comment>
<name>A0ABQ9W9C2_SAGOE</name>
<protein>
    <submittedName>
        <fullName evidence="1">Uncharacterized protein</fullName>
    </submittedName>
</protein>
<keyword evidence="2" id="KW-1185">Reference proteome</keyword>
<accession>A0ABQ9W9C2</accession>
<proteinExistence type="predicted"/>
<evidence type="ECO:0000313" key="2">
    <source>
        <dbReference type="Proteomes" id="UP001266305"/>
    </source>
</evidence>
<evidence type="ECO:0000313" key="1">
    <source>
        <dbReference type="EMBL" id="KAK2118226.1"/>
    </source>
</evidence>
<dbReference type="EMBL" id="JASSZA010000002">
    <property type="protein sequence ID" value="KAK2118226.1"/>
    <property type="molecule type" value="Genomic_DNA"/>
</dbReference>
<reference evidence="1 2" key="1">
    <citation type="submission" date="2023-05" db="EMBL/GenBank/DDBJ databases">
        <title>B98-5 Cell Line De Novo Hybrid Assembly: An Optical Mapping Approach.</title>
        <authorList>
            <person name="Kananen K."/>
            <person name="Auerbach J.A."/>
            <person name="Kautto E."/>
            <person name="Blachly J.S."/>
        </authorList>
    </citation>
    <scope>NUCLEOTIDE SEQUENCE [LARGE SCALE GENOMIC DNA]</scope>
    <source>
        <strain evidence="1">B95-8</strain>
        <tissue evidence="1">Cell line</tissue>
    </source>
</reference>
<organism evidence="1 2">
    <name type="scientific">Saguinus oedipus</name>
    <name type="common">Cotton-top tamarin</name>
    <name type="synonym">Oedipomidas oedipus</name>
    <dbReference type="NCBI Taxonomy" id="9490"/>
    <lineage>
        <taxon>Eukaryota</taxon>
        <taxon>Metazoa</taxon>
        <taxon>Chordata</taxon>
        <taxon>Craniata</taxon>
        <taxon>Vertebrata</taxon>
        <taxon>Euteleostomi</taxon>
        <taxon>Mammalia</taxon>
        <taxon>Eutheria</taxon>
        <taxon>Euarchontoglires</taxon>
        <taxon>Primates</taxon>
        <taxon>Haplorrhini</taxon>
        <taxon>Platyrrhini</taxon>
        <taxon>Cebidae</taxon>
        <taxon>Callitrichinae</taxon>
        <taxon>Saguinus</taxon>
    </lineage>
</organism>
<gene>
    <name evidence="1" type="ORF">P7K49_005113</name>
</gene>
<feature type="non-terminal residue" evidence="1">
    <location>
        <position position="1"/>
    </location>
</feature>
<sequence>IQYYKESDSSYKGIPPGENCPIMNRMTAYYKTTRRKSIVNIHEKLCNSSKIQRKWAKNKAKVKTHS</sequence>